<organism evidence="2 3">
    <name type="scientific">Austropuccinia psidii MF-1</name>
    <dbReference type="NCBI Taxonomy" id="1389203"/>
    <lineage>
        <taxon>Eukaryota</taxon>
        <taxon>Fungi</taxon>
        <taxon>Dikarya</taxon>
        <taxon>Basidiomycota</taxon>
        <taxon>Pucciniomycotina</taxon>
        <taxon>Pucciniomycetes</taxon>
        <taxon>Pucciniales</taxon>
        <taxon>Sphaerophragmiaceae</taxon>
        <taxon>Austropuccinia</taxon>
    </lineage>
</organism>
<protein>
    <submittedName>
        <fullName evidence="2">Uncharacterized protein</fullName>
    </submittedName>
</protein>
<accession>A0A9Q3B9R5</accession>
<reference evidence="2" key="1">
    <citation type="submission" date="2021-03" db="EMBL/GenBank/DDBJ databases">
        <title>Draft genome sequence of rust myrtle Austropuccinia psidii MF-1, a brazilian biotype.</title>
        <authorList>
            <person name="Quecine M.C."/>
            <person name="Pachon D.M.R."/>
            <person name="Bonatelli M.L."/>
            <person name="Correr F.H."/>
            <person name="Franceschini L.M."/>
            <person name="Leite T.F."/>
            <person name="Margarido G.R.A."/>
            <person name="Almeida C.A."/>
            <person name="Ferrarezi J.A."/>
            <person name="Labate C.A."/>
        </authorList>
    </citation>
    <scope>NUCLEOTIDE SEQUENCE</scope>
    <source>
        <strain evidence="2">MF-1</strain>
    </source>
</reference>
<gene>
    <name evidence="2" type="ORF">O181_000925</name>
</gene>
<dbReference type="EMBL" id="AVOT02000124">
    <property type="protein sequence ID" value="MBW0461210.1"/>
    <property type="molecule type" value="Genomic_DNA"/>
</dbReference>
<proteinExistence type="predicted"/>
<evidence type="ECO:0000313" key="2">
    <source>
        <dbReference type="EMBL" id="MBW0461210.1"/>
    </source>
</evidence>
<keyword evidence="3" id="KW-1185">Reference proteome</keyword>
<feature type="region of interest" description="Disordered" evidence="1">
    <location>
        <begin position="14"/>
        <end position="36"/>
    </location>
</feature>
<dbReference type="AlphaFoldDB" id="A0A9Q3B9R5"/>
<feature type="compositionally biased region" description="Polar residues" evidence="1">
    <location>
        <begin position="19"/>
        <end position="36"/>
    </location>
</feature>
<evidence type="ECO:0000256" key="1">
    <source>
        <dbReference type="SAM" id="MobiDB-lite"/>
    </source>
</evidence>
<sequence length="115" mass="12950">MDKVINNLLAKIDNRKKQGPTNKMVSSPPTNHLSQITNPPSFAEIAAGPRNMRKLSLPKRPPPAICQNQLQKINKFKKYHIVIRSKFGAPKPFEKISSQEACNMINKVLMEISTN</sequence>
<dbReference type="Proteomes" id="UP000765509">
    <property type="component" value="Unassembled WGS sequence"/>
</dbReference>
<evidence type="ECO:0000313" key="3">
    <source>
        <dbReference type="Proteomes" id="UP000765509"/>
    </source>
</evidence>
<name>A0A9Q3B9R5_9BASI</name>
<comment type="caution">
    <text evidence="2">The sequence shown here is derived from an EMBL/GenBank/DDBJ whole genome shotgun (WGS) entry which is preliminary data.</text>
</comment>